<dbReference type="EMBL" id="MN741022">
    <property type="protein sequence ID" value="QHU23069.1"/>
    <property type="molecule type" value="Genomic_DNA"/>
</dbReference>
<sequence length="48" mass="5583">MESWQIKLLITFIAVLFVFYNLYSGILSIFSSTNNSVRKGGRSIWYSM</sequence>
<proteinExistence type="predicted"/>
<keyword evidence="1" id="KW-0472">Membrane</keyword>
<keyword evidence="1" id="KW-1133">Transmembrane helix</keyword>
<reference evidence="2" key="1">
    <citation type="journal article" date="2020" name="Nature">
        <title>Giant virus diversity and host interactions through global metagenomics.</title>
        <authorList>
            <person name="Schulz F."/>
            <person name="Roux S."/>
            <person name="Paez-Espino D."/>
            <person name="Jungbluth S."/>
            <person name="Walsh D.A."/>
            <person name="Denef V.J."/>
            <person name="McMahon K.D."/>
            <person name="Konstantinidis K.T."/>
            <person name="Eloe-Fadrosh E.A."/>
            <person name="Kyrpides N.C."/>
            <person name="Woyke T."/>
        </authorList>
    </citation>
    <scope>NUCLEOTIDE SEQUENCE</scope>
    <source>
        <strain evidence="2">GVMAG-S-ERX555907-63</strain>
    </source>
</reference>
<keyword evidence="1" id="KW-0812">Transmembrane</keyword>
<evidence type="ECO:0000256" key="1">
    <source>
        <dbReference type="SAM" id="Phobius"/>
    </source>
</evidence>
<dbReference type="AlphaFoldDB" id="A0A6C0KZS7"/>
<protein>
    <submittedName>
        <fullName evidence="2">Uncharacterized protein</fullName>
    </submittedName>
</protein>
<organism evidence="2">
    <name type="scientific">viral metagenome</name>
    <dbReference type="NCBI Taxonomy" id="1070528"/>
    <lineage>
        <taxon>unclassified sequences</taxon>
        <taxon>metagenomes</taxon>
        <taxon>organismal metagenomes</taxon>
    </lineage>
</organism>
<evidence type="ECO:0000313" key="2">
    <source>
        <dbReference type="EMBL" id="QHU23069.1"/>
    </source>
</evidence>
<name>A0A6C0KZS7_9ZZZZ</name>
<accession>A0A6C0KZS7</accession>
<feature type="transmembrane region" description="Helical" evidence="1">
    <location>
        <begin position="6"/>
        <end position="30"/>
    </location>
</feature>